<sequence length="84" mass="8817">MACPQGEAIDVHWLAFPSIRRSVRRASPTGVGQRTAAAYGKGNRLLLSLGIGLMAPLIFRGKALSSACRKTCSSDREKSSGGGL</sequence>
<reference evidence="1 2" key="1">
    <citation type="submission" date="2016-09" db="EMBL/GenBank/DDBJ databases">
        <title>The complete genome sequences of Rhizobium gallicum, symbiovars gallicum and phaseoli, symbionts associated to common bean (Phaseolus vulgaris).</title>
        <authorList>
            <person name="Bustos P."/>
            <person name="Santamaria R.I."/>
            <person name="Perez-Carrascal O.M."/>
            <person name="Juarez S."/>
            <person name="Lozano L."/>
            <person name="Martinez-Flores I."/>
            <person name="Martinez-Romero E."/>
            <person name="Cevallos M."/>
            <person name="Romero D."/>
            <person name="Davila G."/>
            <person name="Gonzalez V."/>
        </authorList>
    </citation>
    <scope>NUCLEOTIDE SEQUENCE [LARGE SCALE GENOMIC DNA]</scope>
    <source>
        <strain evidence="1 2">IE4872</strain>
    </source>
</reference>
<dbReference type="Proteomes" id="UP000184749">
    <property type="component" value="Chromosome"/>
</dbReference>
<gene>
    <name evidence="1" type="ORF">IE4872_CH01291</name>
</gene>
<proteinExistence type="predicted"/>
<evidence type="ECO:0000313" key="1">
    <source>
        <dbReference type="EMBL" id="APO66940.1"/>
    </source>
</evidence>
<protein>
    <submittedName>
        <fullName evidence="1">Uncharacterized protein</fullName>
    </submittedName>
</protein>
<accession>A0A1L5NGD4</accession>
<evidence type="ECO:0000313" key="2">
    <source>
        <dbReference type="Proteomes" id="UP000184749"/>
    </source>
</evidence>
<organism evidence="1 2">
    <name type="scientific">Rhizobium gallicum</name>
    <dbReference type="NCBI Taxonomy" id="56730"/>
    <lineage>
        <taxon>Bacteria</taxon>
        <taxon>Pseudomonadati</taxon>
        <taxon>Pseudomonadota</taxon>
        <taxon>Alphaproteobacteria</taxon>
        <taxon>Hyphomicrobiales</taxon>
        <taxon>Rhizobiaceae</taxon>
        <taxon>Rhizobium/Agrobacterium group</taxon>
        <taxon>Rhizobium</taxon>
    </lineage>
</organism>
<name>A0A1L5NGD4_9HYPH</name>
<dbReference type="AlphaFoldDB" id="A0A1L5NGD4"/>
<dbReference type="EMBL" id="CP017101">
    <property type="protein sequence ID" value="APO66940.1"/>
    <property type="molecule type" value="Genomic_DNA"/>
</dbReference>